<dbReference type="Gene3D" id="3.40.50.2300">
    <property type="match status" value="1"/>
</dbReference>
<dbReference type="RefSeq" id="WP_113879094.1">
    <property type="nucleotide sequence ID" value="NZ_QNSA01000002.1"/>
</dbReference>
<dbReference type="Pfam" id="PF00072">
    <property type="entry name" value="Response_reg"/>
    <property type="match status" value="1"/>
</dbReference>
<keyword evidence="7" id="KW-1185">Reference proteome</keyword>
<dbReference type="InterPro" id="IPR001789">
    <property type="entry name" value="Sig_transdc_resp-reg_receiver"/>
</dbReference>
<evidence type="ECO:0000313" key="4">
    <source>
        <dbReference type="EMBL" id="RBP76026.1"/>
    </source>
</evidence>
<keyword evidence="1 2" id="KW-0597">Phosphoprotein</keyword>
<evidence type="ECO:0000256" key="1">
    <source>
        <dbReference type="ARBA" id="ARBA00022553"/>
    </source>
</evidence>
<dbReference type="PANTHER" id="PTHR44591:SF3">
    <property type="entry name" value="RESPONSE REGULATORY DOMAIN-CONTAINING PROTEIN"/>
    <property type="match status" value="1"/>
</dbReference>
<sequence>MSQQVDRVLYVEDDEDIRSVAELALVDVGGFDVCLCASGQEALSRIKEFGPDLVLLDVMMPGMDGPQTLKALQQRPEGLNIPVIFMTARLQPSEIEEYRSLGAIGVIPKPFDPMTLADDIRRLVADNPER</sequence>
<dbReference type="GO" id="GO:0000160">
    <property type="term" value="P:phosphorelay signal transduction system"/>
    <property type="evidence" value="ECO:0007669"/>
    <property type="project" value="InterPro"/>
</dbReference>
<gene>
    <name evidence="5" type="ORF">DET51_10245</name>
    <name evidence="4" type="ORF">DET64_10245</name>
</gene>
<dbReference type="EMBL" id="QNSA01000002">
    <property type="protein sequence ID" value="RBP76026.1"/>
    <property type="molecule type" value="Genomic_DNA"/>
</dbReference>
<feature type="domain" description="Response regulatory" evidence="3">
    <location>
        <begin position="7"/>
        <end position="124"/>
    </location>
</feature>
<dbReference type="PROSITE" id="PS50110">
    <property type="entry name" value="RESPONSE_REGULATORY"/>
    <property type="match status" value="1"/>
</dbReference>
<protein>
    <submittedName>
        <fullName evidence="5">Response regulator receiver domain-containing protein</fullName>
    </submittedName>
</protein>
<dbReference type="InterPro" id="IPR011006">
    <property type="entry name" value="CheY-like_superfamily"/>
</dbReference>
<evidence type="ECO:0000259" key="3">
    <source>
        <dbReference type="PROSITE" id="PS50110"/>
    </source>
</evidence>
<evidence type="ECO:0000256" key="2">
    <source>
        <dbReference type="PROSITE-ProRule" id="PRU00169"/>
    </source>
</evidence>
<dbReference type="SMART" id="SM00448">
    <property type="entry name" value="REC"/>
    <property type="match status" value="1"/>
</dbReference>
<reference evidence="5 6" key="1">
    <citation type="submission" date="2018-07" db="EMBL/GenBank/DDBJ databases">
        <title>Freshwater and sediment microbial communities from various areas in North America, analyzing microbe dynamics in response to fracking.</title>
        <authorList>
            <person name="Lamendella R."/>
        </authorList>
    </citation>
    <scope>NUCLEOTIDE SEQUENCE [LARGE SCALE GENOMIC DNA]</scope>
    <source>
        <strain evidence="5 6">114E</strain>
        <strain evidence="4 7">114E_o</strain>
    </source>
</reference>
<evidence type="ECO:0000313" key="5">
    <source>
        <dbReference type="EMBL" id="RCW36899.1"/>
    </source>
</evidence>
<dbReference type="EMBL" id="QPJB01000002">
    <property type="protein sequence ID" value="RCW36899.1"/>
    <property type="molecule type" value="Genomic_DNA"/>
</dbReference>
<feature type="modified residue" description="4-aspartylphosphate" evidence="2">
    <location>
        <position position="57"/>
    </location>
</feature>
<dbReference type="SUPFAM" id="SSF52172">
    <property type="entry name" value="CheY-like"/>
    <property type="match status" value="1"/>
</dbReference>
<dbReference type="Proteomes" id="UP000252795">
    <property type="component" value="Unassembled WGS sequence"/>
</dbReference>
<name>A0A368V730_MARNT</name>
<proteinExistence type="predicted"/>
<dbReference type="PANTHER" id="PTHR44591">
    <property type="entry name" value="STRESS RESPONSE REGULATOR PROTEIN 1"/>
    <property type="match status" value="1"/>
</dbReference>
<dbReference type="Proteomes" id="UP000253065">
    <property type="component" value="Unassembled WGS sequence"/>
</dbReference>
<evidence type="ECO:0000313" key="7">
    <source>
        <dbReference type="Proteomes" id="UP000253065"/>
    </source>
</evidence>
<evidence type="ECO:0000313" key="6">
    <source>
        <dbReference type="Proteomes" id="UP000252795"/>
    </source>
</evidence>
<organism evidence="5 6">
    <name type="scientific">Marinobacter nauticus</name>
    <name type="common">Marinobacter hydrocarbonoclasticus</name>
    <name type="synonym">Marinobacter aquaeolei</name>
    <dbReference type="NCBI Taxonomy" id="2743"/>
    <lineage>
        <taxon>Bacteria</taxon>
        <taxon>Pseudomonadati</taxon>
        <taxon>Pseudomonadota</taxon>
        <taxon>Gammaproteobacteria</taxon>
        <taxon>Pseudomonadales</taxon>
        <taxon>Marinobacteraceae</taxon>
        <taxon>Marinobacter</taxon>
    </lineage>
</organism>
<dbReference type="AlphaFoldDB" id="A0A368V730"/>
<dbReference type="InterPro" id="IPR050595">
    <property type="entry name" value="Bact_response_regulator"/>
</dbReference>
<dbReference type="CDD" id="cd17552">
    <property type="entry name" value="REC_RR468-like"/>
    <property type="match status" value="1"/>
</dbReference>
<comment type="caution">
    <text evidence="5">The sequence shown here is derived from an EMBL/GenBank/DDBJ whole genome shotgun (WGS) entry which is preliminary data.</text>
</comment>
<accession>A0A368V730</accession>